<evidence type="ECO:0000256" key="2">
    <source>
        <dbReference type="SAM" id="Phobius"/>
    </source>
</evidence>
<keyword evidence="3" id="KW-1185">Reference proteome</keyword>
<dbReference type="WBParaSite" id="jg5084">
    <property type="protein sequence ID" value="jg5084"/>
    <property type="gene ID" value="jg5084"/>
</dbReference>
<dbReference type="Proteomes" id="UP000887574">
    <property type="component" value="Unplaced"/>
</dbReference>
<evidence type="ECO:0000313" key="4">
    <source>
        <dbReference type="WBParaSite" id="jg5084"/>
    </source>
</evidence>
<keyword evidence="1" id="KW-0175">Coiled coil</keyword>
<feature type="coiled-coil region" evidence="1">
    <location>
        <begin position="3"/>
        <end position="30"/>
    </location>
</feature>
<keyword evidence="2" id="KW-0812">Transmembrane</keyword>
<keyword evidence="2" id="KW-1133">Transmembrane helix</keyword>
<dbReference type="AlphaFoldDB" id="A0A915EEP1"/>
<feature type="transmembrane region" description="Helical" evidence="2">
    <location>
        <begin position="151"/>
        <end position="175"/>
    </location>
</feature>
<reference evidence="4" key="1">
    <citation type="submission" date="2022-11" db="UniProtKB">
        <authorList>
            <consortium name="WormBaseParasite"/>
        </authorList>
    </citation>
    <scope>IDENTIFICATION</scope>
</reference>
<sequence length="184" mass="21294">MPEDNQSNEIMVLRNEVERYKSLYEQEREQFIEFQSYSKELETELDIELTTLKKKVSELDGSNRRAFNELENYKSNSSPGNGRIMLSLKGNAASPTMKRGVKTSVPERFFASGRLRTLRSRASLKEHLPKIPEKSERLKVREKKSPRRRKLTTVTVLAIISYICIHALVVGITNFKKHSRKPPL</sequence>
<accession>A0A915EEP1</accession>
<keyword evidence="2" id="KW-0472">Membrane</keyword>
<evidence type="ECO:0000256" key="1">
    <source>
        <dbReference type="SAM" id="Coils"/>
    </source>
</evidence>
<proteinExistence type="predicted"/>
<evidence type="ECO:0000313" key="3">
    <source>
        <dbReference type="Proteomes" id="UP000887574"/>
    </source>
</evidence>
<organism evidence="3 4">
    <name type="scientific">Ditylenchus dipsaci</name>
    <dbReference type="NCBI Taxonomy" id="166011"/>
    <lineage>
        <taxon>Eukaryota</taxon>
        <taxon>Metazoa</taxon>
        <taxon>Ecdysozoa</taxon>
        <taxon>Nematoda</taxon>
        <taxon>Chromadorea</taxon>
        <taxon>Rhabditida</taxon>
        <taxon>Tylenchina</taxon>
        <taxon>Tylenchomorpha</taxon>
        <taxon>Sphaerularioidea</taxon>
        <taxon>Anguinidae</taxon>
        <taxon>Anguininae</taxon>
        <taxon>Ditylenchus</taxon>
    </lineage>
</organism>
<protein>
    <submittedName>
        <fullName evidence="4">Uncharacterized protein</fullName>
    </submittedName>
</protein>
<name>A0A915EEP1_9BILA</name>